<gene>
    <name evidence="1" type="ORF">GCM10023081_30970</name>
</gene>
<evidence type="ECO:0000313" key="1">
    <source>
        <dbReference type="EMBL" id="GAA3691325.1"/>
    </source>
</evidence>
<dbReference type="NCBIfam" id="TIGR00654">
    <property type="entry name" value="PhzF_family"/>
    <property type="match status" value="1"/>
</dbReference>
<name>A0ABP7CM93_9MICC</name>
<organism evidence="1 2">
    <name type="scientific">Arthrobacter ginkgonis</name>
    <dbReference type="NCBI Taxonomy" id="1630594"/>
    <lineage>
        <taxon>Bacteria</taxon>
        <taxon>Bacillati</taxon>
        <taxon>Actinomycetota</taxon>
        <taxon>Actinomycetes</taxon>
        <taxon>Micrococcales</taxon>
        <taxon>Micrococcaceae</taxon>
        <taxon>Arthrobacter</taxon>
    </lineage>
</organism>
<dbReference type="SUPFAM" id="SSF54506">
    <property type="entry name" value="Diaminopimelate epimerase-like"/>
    <property type="match status" value="1"/>
</dbReference>
<dbReference type="InterPro" id="IPR003719">
    <property type="entry name" value="Phenazine_PhzF-like"/>
</dbReference>
<dbReference type="EMBL" id="BAABEO010000020">
    <property type="protein sequence ID" value="GAA3691325.1"/>
    <property type="molecule type" value="Genomic_DNA"/>
</dbReference>
<sequence length="334" mass="35353">MAPMSLRPYKQVDVFTATPYYGNALAVVLDADGMADEEMLRFANWMNLAETTFVLRPTQPGADYRVRIFTTTTELPFAGHPTLGTAHAWLEAGGVPSRPGVVVQECPAGLIEVRAHAADDDGHWLALKAPPLVRTGPLEDDVLEWALSGLGLARADVVAHQWIANGPQWAGLMLRDADTVLALEPDFAVLEGLEVGVIGPHASHGAHTGRYRGAARTARRKGARAELEPLPAPDTAGLPVTAAAFQSAVASAPADFEVRAFVPGEGFPEDPATGSLNAGFAVWLTRDGLAPEHYTVRQGTRLGRAGLIEVSTDAEGIWIAGEAVTCIDGTVRTG</sequence>
<evidence type="ECO:0000313" key="2">
    <source>
        <dbReference type="Proteomes" id="UP001500752"/>
    </source>
</evidence>
<proteinExistence type="predicted"/>
<accession>A0ABP7CM93</accession>
<dbReference type="Proteomes" id="UP001500752">
    <property type="component" value="Unassembled WGS sequence"/>
</dbReference>
<dbReference type="PANTHER" id="PTHR13774">
    <property type="entry name" value="PHENAZINE BIOSYNTHESIS PROTEIN"/>
    <property type="match status" value="1"/>
</dbReference>
<keyword evidence="2" id="KW-1185">Reference proteome</keyword>
<dbReference type="Pfam" id="PF02567">
    <property type="entry name" value="PhzC-PhzF"/>
    <property type="match status" value="2"/>
</dbReference>
<reference evidence="2" key="1">
    <citation type="journal article" date="2019" name="Int. J. Syst. Evol. Microbiol.">
        <title>The Global Catalogue of Microorganisms (GCM) 10K type strain sequencing project: providing services to taxonomists for standard genome sequencing and annotation.</title>
        <authorList>
            <consortium name="The Broad Institute Genomics Platform"/>
            <consortium name="The Broad Institute Genome Sequencing Center for Infectious Disease"/>
            <person name="Wu L."/>
            <person name="Ma J."/>
        </authorList>
    </citation>
    <scope>NUCLEOTIDE SEQUENCE [LARGE SCALE GENOMIC DNA]</scope>
    <source>
        <strain evidence="2">JCM 30742</strain>
    </source>
</reference>
<protein>
    <submittedName>
        <fullName evidence="1">PhzF family phenazine biosynthesis protein</fullName>
    </submittedName>
</protein>
<dbReference type="PIRSF" id="PIRSF016184">
    <property type="entry name" value="PhzC_PhzF"/>
    <property type="match status" value="1"/>
</dbReference>
<dbReference type="PANTHER" id="PTHR13774:SF32">
    <property type="entry name" value="ANTISENSE-ENHANCING SEQUENCE 1"/>
    <property type="match status" value="1"/>
</dbReference>
<dbReference type="Gene3D" id="3.10.310.10">
    <property type="entry name" value="Diaminopimelate Epimerase, Chain A, domain 1"/>
    <property type="match status" value="2"/>
</dbReference>
<comment type="caution">
    <text evidence="1">The sequence shown here is derived from an EMBL/GenBank/DDBJ whole genome shotgun (WGS) entry which is preliminary data.</text>
</comment>